<keyword evidence="2" id="KW-1003">Cell membrane</keyword>
<keyword evidence="5 6" id="KW-0472">Membrane</keyword>
<sequence length="66" mass="7490">MKRLYRTEHDRKIGGVCGGVAQYFNIDSTVVRILFLLLMIPFAIFPVVIAYAVGVFIMPNESDVRQ</sequence>
<gene>
    <name evidence="8" type="ORF">HNQ41_001620</name>
</gene>
<keyword evidence="9" id="KW-1185">Reference proteome</keyword>
<dbReference type="InterPro" id="IPR052027">
    <property type="entry name" value="PspC"/>
</dbReference>
<evidence type="ECO:0000259" key="7">
    <source>
        <dbReference type="Pfam" id="PF04024"/>
    </source>
</evidence>
<keyword evidence="4 6" id="KW-1133">Transmembrane helix</keyword>
<accession>A0A840QQ34</accession>
<proteinExistence type="predicted"/>
<comment type="subcellular location">
    <subcellularLocation>
        <location evidence="1">Cell membrane</location>
        <topology evidence="1">Single-pass membrane protein</topology>
    </subcellularLocation>
</comment>
<dbReference type="PANTHER" id="PTHR33885:SF3">
    <property type="entry name" value="PHAGE SHOCK PROTEIN C"/>
    <property type="match status" value="1"/>
</dbReference>
<dbReference type="GO" id="GO:0005886">
    <property type="term" value="C:plasma membrane"/>
    <property type="evidence" value="ECO:0007669"/>
    <property type="project" value="UniProtKB-SubCell"/>
</dbReference>
<feature type="domain" description="Phage shock protein PspC N-terminal" evidence="7">
    <location>
        <begin position="2"/>
        <end position="61"/>
    </location>
</feature>
<dbReference type="RefSeq" id="WP_184663880.1">
    <property type="nucleotide sequence ID" value="NZ_JACHHB010000006.1"/>
</dbReference>
<dbReference type="Proteomes" id="UP000551878">
    <property type="component" value="Unassembled WGS sequence"/>
</dbReference>
<organism evidence="8 9">
    <name type="scientific">Texcoconibacillus texcoconensis</name>
    <dbReference type="NCBI Taxonomy" id="1095777"/>
    <lineage>
        <taxon>Bacteria</taxon>
        <taxon>Bacillati</taxon>
        <taxon>Bacillota</taxon>
        <taxon>Bacilli</taxon>
        <taxon>Bacillales</taxon>
        <taxon>Bacillaceae</taxon>
        <taxon>Texcoconibacillus</taxon>
    </lineage>
</organism>
<evidence type="ECO:0000256" key="3">
    <source>
        <dbReference type="ARBA" id="ARBA00022692"/>
    </source>
</evidence>
<name>A0A840QQ34_9BACI</name>
<protein>
    <submittedName>
        <fullName evidence="8">Phage shock protein PspC (Stress-responsive transcriptional regulator)</fullName>
    </submittedName>
</protein>
<evidence type="ECO:0000256" key="5">
    <source>
        <dbReference type="ARBA" id="ARBA00023136"/>
    </source>
</evidence>
<evidence type="ECO:0000313" key="9">
    <source>
        <dbReference type="Proteomes" id="UP000551878"/>
    </source>
</evidence>
<dbReference type="AlphaFoldDB" id="A0A840QQ34"/>
<evidence type="ECO:0000256" key="4">
    <source>
        <dbReference type="ARBA" id="ARBA00022989"/>
    </source>
</evidence>
<evidence type="ECO:0000256" key="2">
    <source>
        <dbReference type="ARBA" id="ARBA00022475"/>
    </source>
</evidence>
<dbReference type="PANTHER" id="PTHR33885">
    <property type="entry name" value="PHAGE SHOCK PROTEIN C"/>
    <property type="match status" value="1"/>
</dbReference>
<dbReference type="Pfam" id="PF04024">
    <property type="entry name" value="PspC"/>
    <property type="match status" value="1"/>
</dbReference>
<feature type="transmembrane region" description="Helical" evidence="6">
    <location>
        <begin position="33"/>
        <end position="57"/>
    </location>
</feature>
<evidence type="ECO:0000256" key="6">
    <source>
        <dbReference type="SAM" id="Phobius"/>
    </source>
</evidence>
<evidence type="ECO:0000256" key="1">
    <source>
        <dbReference type="ARBA" id="ARBA00004162"/>
    </source>
</evidence>
<comment type="caution">
    <text evidence="8">The sequence shown here is derived from an EMBL/GenBank/DDBJ whole genome shotgun (WGS) entry which is preliminary data.</text>
</comment>
<dbReference type="InterPro" id="IPR007168">
    <property type="entry name" value="Phageshock_PspC_N"/>
</dbReference>
<dbReference type="EMBL" id="JACHHB010000006">
    <property type="protein sequence ID" value="MBB5173433.1"/>
    <property type="molecule type" value="Genomic_DNA"/>
</dbReference>
<reference evidence="8 9" key="1">
    <citation type="submission" date="2020-08" db="EMBL/GenBank/DDBJ databases">
        <title>Genomic Encyclopedia of Type Strains, Phase IV (KMG-IV): sequencing the most valuable type-strain genomes for metagenomic binning, comparative biology and taxonomic classification.</title>
        <authorList>
            <person name="Goeker M."/>
        </authorList>
    </citation>
    <scope>NUCLEOTIDE SEQUENCE [LARGE SCALE GENOMIC DNA]</scope>
    <source>
        <strain evidence="8 9">DSM 24696</strain>
    </source>
</reference>
<keyword evidence="3 6" id="KW-0812">Transmembrane</keyword>
<evidence type="ECO:0000313" key="8">
    <source>
        <dbReference type="EMBL" id="MBB5173433.1"/>
    </source>
</evidence>